<sequence length="88" mass="9516">MRHKDSVFVVGVITLLQIAYSNAANSFIFVSPNVFRPGNEYIVHGKLLAAPGSPVTITANLFGKETVAIESITTQNQSDIKINLQVSL</sequence>
<dbReference type="EMBL" id="CP111013">
    <property type="protein sequence ID" value="WAQ96734.1"/>
    <property type="molecule type" value="Genomic_DNA"/>
</dbReference>
<reference evidence="1" key="1">
    <citation type="submission" date="2022-11" db="EMBL/GenBank/DDBJ databases">
        <title>Centuries of genome instability and evolution in soft-shell clam transmissible cancer (bioRxiv).</title>
        <authorList>
            <person name="Hart S.F.M."/>
            <person name="Yonemitsu M.A."/>
            <person name="Giersch R.M."/>
            <person name="Beal B.F."/>
            <person name="Arriagada G."/>
            <person name="Davis B.W."/>
            <person name="Ostrander E.A."/>
            <person name="Goff S.P."/>
            <person name="Metzger M.J."/>
        </authorList>
    </citation>
    <scope>NUCLEOTIDE SEQUENCE</scope>
    <source>
        <strain evidence="1">MELC-2E11</strain>
        <tissue evidence="1">Siphon/mantle</tissue>
    </source>
</reference>
<dbReference type="Proteomes" id="UP001164746">
    <property type="component" value="Chromosome 2"/>
</dbReference>
<organism evidence="1 2">
    <name type="scientific">Mya arenaria</name>
    <name type="common">Soft-shell clam</name>
    <dbReference type="NCBI Taxonomy" id="6604"/>
    <lineage>
        <taxon>Eukaryota</taxon>
        <taxon>Metazoa</taxon>
        <taxon>Spiralia</taxon>
        <taxon>Lophotrochozoa</taxon>
        <taxon>Mollusca</taxon>
        <taxon>Bivalvia</taxon>
        <taxon>Autobranchia</taxon>
        <taxon>Heteroconchia</taxon>
        <taxon>Euheterodonta</taxon>
        <taxon>Imparidentia</taxon>
        <taxon>Neoheterodontei</taxon>
        <taxon>Myida</taxon>
        <taxon>Myoidea</taxon>
        <taxon>Myidae</taxon>
        <taxon>Mya</taxon>
    </lineage>
</organism>
<keyword evidence="2" id="KW-1185">Reference proteome</keyword>
<evidence type="ECO:0000313" key="1">
    <source>
        <dbReference type="EMBL" id="WAQ96734.1"/>
    </source>
</evidence>
<proteinExistence type="predicted"/>
<accession>A0ABY7DGB5</accession>
<gene>
    <name evidence="1" type="ORF">MAR_029424</name>
</gene>
<protein>
    <submittedName>
        <fullName evidence="1">Uncharacterized protein</fullName>
    </submittedName>
</protein>
<name>A0ABY7DGB5_MYAAR</name>
<evidence type="ECO:0000313" key="2">
    <source>
        <dbReference type="Proteomes" id="UP001164746"/>
    </source>
</evidence>